<keyword evidence="5" id="KW-1185">Reference proteome</keyword>
<gene>
    <name evidence="4" type="ORF">H5P28_01300</name>
</gene>
<proteinExistence type="predicted"/>
<dbReference type="SUPFAM" id="SSF52266">
    <property type="entry name" value="SGNH hydrolase"/>
    <property type="match status" value="1"/>
</dbReference>
<sequence length="280" mass="31514">MLRIKKIVLYLFEISLLPICISVSQADSDRTPLPPKENFHLYLLAGQSNMSGRGVVEEQDKIPHPRVLMLNQEGQWVAATEPVHYDKSGTGVGPGRTFAMSIAADDETITIGLIPSACGGSSITHWAPGAYFDQTQSHPFDDALSRTRLAMKDGTLKGILWHQGEADSTPELSPLYKHRLEVLIERFRTEFNDPQLPFIIGQLGHFPQRRWTEERQHIDRAHREIAKEVQLVGFVSSEGLTSKPDNLHFDAASQREFGQRYAEVYRELVQENDPDFPAAP</sequence>
<evidence type="ECO:0000259" key="3">
    <source>
        <dbReference type="Pfam" id="PF03629"/>
    </source>
</evidence>
<dbReference type="EMBL" id="JACHVB010000012">
    <property type="protein sequence ID" value="MBC2592885.1"/>
    <property type="molecule type" value="Genomic_DNA"/>
</dbReference>
<dbReference type="InterPro" id="IPR036514">
    <property type="entry name" value="SGNH_hydro_sf"/>
</dbReference>
<feature type="signal peptide" evidence="2">
    <location>
        <begin position="1"/>
        <end position="26"/>
    </location>
</feature>
<dbReference type="PANTHER" id="PTHR31988:SF19">
    <property type="entry name" value="9-O-ACETYL-N-ACETYLNEURAMINIC ACID DEACETYLASE-RELATED"/>
    <property type="match status" value="1"/>
</dbReference>
<evidence type="ECO:0000256" key="1">
    <source>
        <dbReference type="ARBA" id="ARBA00022801"/>
    </source>
</evidence>
<organism evidence="4 5">
    <name type="scientific">Ruficoccus amylovorans</name>
    <dbReference type="NCBI Taxonomy" id="1804625"/>
    <lineage>
        <taxon>Bacteria</taxon>
        <taxon>Pseudomonadati</taxon>
        <taxon>Verrucomicrobiota</taxon>
        <taxon>Opitutia</taxon>
        <taxon>Puniceicoccales</taxon>
        <taxon>Cerasicoccaceae</taxon>
        <taxon>Ruficoccus</taxon>
    </lineage>
</organism>
<reference evidence="4 5" key="1">
    <citation type="submission" date="2020-07" db="EMBL/GenBank/DDBJ databases">
        <authorList>
            <person name="Feng X."/>
        </authorList>
    </citation>
    <scope>NUCLEOTIDE SEQUENCE [LARGE SCALE GENOMIC DNA]</scope>
    <source>
        <strain evidence="4 5">JCM31066</strain>
    </source>
</reference>
<dbReference type="InterPro" id="IPR005181">
    <property type="entry name" value="SASA"/>
</dbReference>
<evidence type="ECO:0000313" key="5">
    <source>
        <dbReference type="Proteomes" id="UP000546464"/>
    </source>
</evidence>
<dbReference type="RefSeq" id="WP_185673898.1">
    <property type="nucleotide sequence ID" value="NZ_JACHVB010000012.1"/>
</dbReference>
<evidence type="ECO:0000256" key="2">
    <source>
        <dbReference type="SAM" id="SignalP"/>
    </source>
</evidence>
<accession>A0A842H9E7</accession>
<dbReference type="InterPro" id="IPR052940">
    <property type="entry name" value="Carb_Esterase_6"/>
</dbReference>
<dbReference type="PANTHER" id="PTHR31988">
    <property type="entry name" value="ESTERASE, PUTATIVE (DUF303)-RELATED"/>
    <property type="match status" value="1"/>
</dbReference>
<name>A0A842H9E7_9BACT</name>
<dbReference type="GO" id="GO:0016788">
    <property type="term" value="F:hydrolase activity, acting on ester bonds"/>
    <property type="evidence" value="ECO:0007669"/>
    <property type="project" value="UniProtKB-ARBA"/>
</dbReference>
<evidence type="ECO:0000313" key="4">
    <source>
        <dbReference type="EMBL" id="MBC2592885.1"/>
    </source>
</evidence>
<keyword evidence="1" id="KW-0378">Hydrolase</keyword>
<feature type="chain" id="PRO_5032760986" evidence="2">
    <location>
        <begin position="27"/>
        <end position="280"/>
    </location>
</feature>
<feature type="domain" description="Sialate O-acetylesterase" evidence="3">
    <location>
        <begin position="39"/>
        <end position="265"/>
    </location>
</feature>
<protein>
    <submittedName>
        <fullName evidence="4">Sialate O-acetylesterase</fullName>
    </submittedName>
</protein>
<keyword evidence="2" id="KW-0732">Signal</keyword>
<dbReference type="Proteomes" id="UP000546464">
    <property type="component" value="Unassembled WGS sequence"/>
</dbReference>
<dbReference type="Pfam" id="PF03629">
    <property type="entry name" value="SASA"/>
    <property type="match status" value="1"/>
</dbReference>
<dbReference type="AlphaFoldDB" id="A0A842H9E7"/>
<dbReference type="Gene3D" id="3.40.50.1110">
    <property type="entry name" value="SGNH hydrolase"/>
    <property type="match status" value="1"/>
</dbReference>
<comment type="caution">
    <text evidence="4">The sequence shown here is derived from an EMBL/GenBank/DDBJ whole genome shotgun (WGS) entry which is preliminary data.</text>
</comment>